<dbReference type="Gene3D" id="2.30.42.10">
    <property type="match status" value="1"/>
</dbReference>
<dbReference type="GO" id="GO:0006508">
    <property type="term" value="P:proteolysis"/>
    <property type="evidence" value="ECO:0007669"/>
    <property type="project" value="UniProtKB-KW"/>
</dbReference>
<dbReference type="Gene3D" id="2.40.70.10">
    <property type="entry name" value="Acid Proteases"/>
    <property type="match status" value="2"/>
</dbReference>
<dbReference type="InterPro" id="IPR001969">
    <property type="entry name" value="Aspartic_peptidase_AS"/>
</dbReference>
<dbReference type="InterPro" id="IPR036034">
    <property type="entry name" value="PDZ_sf"/>
</dbReference>
<evidence type="ECO:0000256" key="1">
    <source>
        <dbReference type="SAM" id="SignalP"/>
    </source>
</evidence>
<comment type="caution">
    <text evidence="2">The sequence shown here is derived from an EMBL/GenBank/DDBJ whole genome shotgun (WGS) entry which is preliminary data.</text>
</comment>
<name>A0ABT0PM99_9FLAO</name>
<accession>A0ABT0PM99</accession>
<keyword evidence="1" id="KW-0732">Signal</keyword>
<dbReference type="Proteomes" id="UP001203607">
    <property type="component" value="Unassembled WGS sequence"/>
</dbReference>
<protein>
    <submittedName>
        <fullName evidence="2">Aspartyl protease family protein</fullName>
    </submittedName>
</protein>
<dbReference type="SUPFAM" id="SSF50630">
    <property type="entry name" value="Acid proteases"/>
    <property type="match status" value="1"/>
</dbReference>
<gene>
    <name evidence="2" type="ORF">M3P19_00650</name>
</gene>
<dbReference type="PROSITE" id="PS00141">
    <property type="entry name" value="ASP_PROTEASE"/>
    <property type="match status" value="1"/>
</dbReference>
<dbReference type="SUPFAM" id="SSF50156">
    <property type="entry name" value="PDZ domain-like"/>
    <property type="match status" value="1"/>
</dbReference>
<dbReference type="RefSeq" id="WP_249655681.1">
    <property type="nucleotide sequence ID" value="NZ_JAMFMA010000001.1"/>
</dbReference>
<proteinExistence type="predicted"/>
<dbReference type="EMBL" id="JAMFMA010000001">
    <property type="protein sequence ID" value="MCL6272493.1"/>
    <property type="molecule type" value="Genomic_DNA"/>
</dbReference>
<feature type="chain" id="PRO_5047214521" evidence="1">
    <location>
        <begin position="19"/>
        <end position="390"/>
    </location>
</feature>
<dbReference type="GO" id="GO:0008233">
    <property type="term" value="F:peptidase activity"/>
    <property type="evidence" value="ECO:0007669"/>
    <property type="project" value="UniProtKB-KW"/>
</dbReference>
<evidence type="ECO:0000313" key="3">
    <source>
        <dbReference type="Proteomes" id="UP001203607"/>
    </source>
</evidence>
<dbReference type="InterPro" id="IPR021109">
    <property type="entry name" value="Peptidase_aspartic_dom_sf"/>
</dbReference>
<organism evidence="2 3">
    <name type="scientific">Flagellimonas spongiicola</name>
    <dbReference type="NCBI Taxonomy" id="2942208"/>
    <lineage>
        <taxon>Bacteria</taxon>
        <taxon>Pseudomonadati</taxon>
        <taxon>Bacteroidota</taxon>
        <taxon>Flavobacteriia</taxon>
        <taxon>Flavobacteriales</taxon>
        <taxon>Flavobacteriaceae</taxon>
        <taxon>Flagellimonas</taxon>
    </lineage>
</organism>
<evidence type="ECO:0000313" key="2">
    <source>
        <dbReference type="EMBL" id="MCL6272493.1"/>
    </source>
</evidence>
<keyword evidence="2" id="KW-0378">Hydrolase</keyword>
<keyword evidence="2" id="KW-0645">Protease</keyword>
<sequence length="390" mass="43116">MRIIQLVLVLLCATNGIAQELKPLTTVPIETDFNLIHVPVQVGDQEVLMILDTGAAFTVIDEGVALKAGLEIKDQRVVPQPGGEVRLGRLDMLTLGLGSVNAEIPNVRTVDLSSLKRFIGKETLGIIGYDFIKMHTIEVDYLGNAMHIFDKDSYTYQGDGTILTTEIIETKPLVSGDILHGEKEFEGKWLLDTGSLMSVGLSKAFAQKDGIGNMVKMKNSISVGFGGSTPGKAFKVDGFKLGDFQFENIITGYAEDEVLAAMVDNGVIGGEILSRFTLVIDYERLRFILEPNPKLDGPIRWDLSGMMMAFPDDKFMELEVLHVFDDAPAMHTGIKQGDMINAIDGMGIQEFTYPKLWKLFHYSLGRPVTLTITRENKQMDLTLVLAEYFD</sequence>
<dbReference type="Pfam" id="PF13650">
    <property type="entry name" value="Asp_protease_2"/>
    <property type="match status" value="1"/>
</dbReference>
<keyword evidence="3" id="KW-1185">Reference proteome</keyword>
<reference evidence="2 3" key="1">
    <citation type="submission" date="2022-05" db="EMBL/GenBank/DDBJ databases">
        <authorList>
            <person name="Park J.-S."/>
        </authorList>
    </citation>
    <scope>NUCLEOTIDE SEQUENCE [LARGE SCALE GENOMIC DNA]</scope>
    <source>
        <strain evidence="2 3">2012CJ35-5</strain>
    </source>
</reference>
<feature type="signal peptide" evidence="1">
    <location>
        <begin position="1"/>
        <end position="18"/>
    </location>
</feature>